<feature type="chain" id="PRO_5032524165" description="Sensor domain-containing protein" evidence="1">
    <location>
        <begin position="40"/>
        <end position="255"/>
    </location>
</feature>
<protein>
    <recommendedName>
        <fullName evidence="4">Sensor domain-containing protein</fullName>
    </recommendedName>
</protein>
<dbReference type="EMBL" id="JACHVS010000001">
    <property type="protein sequence ID" value="MBB2996144.1"/>
    <property type="molecule type" value="Genomic_DNA"/>
</dbReference>
<dbReference type="Proteomes" id="UP000523000">
    <property type="component" value="Unassembled WGS sequence"/>
</dbReference>
<name>A0A839QN03_9MICC</name>
<accession>A0A839QN03</accession>
<evidence type="ECO:0000313" key="2">
    <source>
        <dbReference type="EMBL" id="MBB2996144.1"/>
    </source>
</evidence>
<keyword evidence="1" id="KW-0732">Signal</keyword>
<comment type="caution">
    <text evidence="2">The sequence shown here is derived from an EMBL/GenBank/DDBJ whole genome shotgun (WGS) entry which is preliminary data.</text>
</comment>
<feature type="signal peptide" evidence="1">
    <location>
        <begin position="1"/>
        <end position="39"/>
    </location>
</feature>
<proteinExistence type="predicted"/>
<sequence length="255" mass="26595">MTDFTAPVFLRPAFKRSLGMSMAVSALGLALLLSGCSSGNPVPDPSGGTGTVTPPAELGKLDASVLEDVARTFAAEHPGSKMLDGAQIRAQIPATEKWLKTVVIEPERCGYYGGQSLTEQLAVAELAVVTLPRAEGQQSAQITVSSYREAETLVADISTQQYLDKDCGTFSVTSGGQTVKNRIEAVPVDSSAPYGSGILATATSGKKTTRNLTVRAVDGNVMVTSTRDAGSDVAAATQAAQTDVERMLELLRARG</sequence>
<evidence type="ECO:0008006" key="4">
    <source>
        <dbReference type="Google" id="ProtNLM"/>
    </source>
</evidence>
<evidence type="ECO:0000256" key="1">
    <source>
        <dbReference type="SAM" id="SignalP"/>
    </source>
</evidence>
<evidence type="ECO:0000313" key="3">
    <source>
        <dbReference type="Proteomes" id="UP000523000"/>
    </source>
</evidence>
<keyword evidence="3" id="KW-1185">Reference proteome</keyword>
<organism evidence="2 3">
    <name type="scientific">Paeniglutamicibacter cryotolerans</name>
    <dbReference type="NCBI Taxonomy" id="670079"/>
    <lineage>
        <taxon>Bacteria</taxon>
        <taxon>Bacillati</taxon>
        <taxon>Actinomycetota</taxon>
        <taxon>Actinomycetes</taxon>
        <taxon>Micrococcales</taxon>
        <taxon>Micrococcaceae</taxon>
        <taxon>Paeniglutamicibacter</taxon>
    </lineage>
</organism>
<dbReference type="RefSeq" id="WP_183511336.1">
    <property type="nucleotide sequence ID" value="NZ_BAABGK010000002.1"/>
</dbReference>
<gene>
    <name evidence="2" type="ORF">E9229_002335</name>
</gene>
<dbReference type="AlphaFoldDB" id="A0A839QN03"/>
<reference evidence="2 3" key="1">
    <citation type="submission" date="2020-08" db="EMBL/GenBank/DDBJ databases">
        <title>Sequencing the genomes of 1000 actinobacteria strains.</title>
        <authorList>
            <person name="Klenk H.-P."/>
        </authorList>
    </citation>
    <scope>NUCLEOTIDE SEQUENCE [LARGE SCALE GENOMIC DNA]</scope>
    <source>
        <strain evidence="2 3">DSM 22826</strain>
    </source>
</reference>